<gene>
    <name evidence="2" type="ORF">EVAR_61131_1</name>
</gene>
<evidence type="ECO:0000313" key="3">
    <source>
        <dbReference type="Proteomes" id="UP000299102"/>
    </source>
</evidence>
<dbReference type="AlphaFoldDB" id="A0A4C2AEL6"/>
<name>A0A4C2AEL6_EUMVA</name>
<protein>
    <recommendedName>
        <fullName evidence="4">Reverse transcriptase domain-containing protein</fullName>
    </recommendedName>
</protein>
<evidence type="ECO:0000313" key="2">
    <source>
        <dbReference type="EMBL" id="GBP97425.1"/>
    </source>
</evidence>
<proteinExistence type="predicted"/>
<comment type="caution">
    <text evidence="2">The sequence shown here is derived from an EMBL/GenBank/DDBJ whole genome shotgun (WGS) entry which is preliminary data.</text>
</comment>
<sequence>MVSLDIEGAFDNAWWPALRPSCPWLPGEPPWPGPRLPSGPGGRPSTLRGRQERDFRAMPERPRRRGSESGDREDHIHYRDRAYRSVRFALGHRRRGSSACERCSTLSSAASLWHAGSPYSPAFRAHPREAAPRYGEEGRAWLYEVKRGKDGDTFVDRELRDPYFGDLPHPAHARNRVRERRGPDPRRWTVSLSGRAFHRR</sequence>
<evidence type="ECO:0008006" key="4">
    <source>
        <dbReference type="Google" id="ProtNLM"/>
    </source>
</evidence>
<reference evidence="2 3" key="1">
    <citation type="journal article" date="2019" name="Commun. Biol.">
        <title>The bagworm genome reveals a unique fibroin gene that provides high tensile strength.</title>
        <authorList>
            <person name="Kono N."/>
            <person name="Nakamura H."/>
            <person name="Ohtoshi R."/>
            <person name="Tomita M."/>
            <person name="Numata K."/>
            <person name="Arakawa K."/>
        </authorList>
    </citation>
    <scope>NUCLEOTIDE SEQUENCE [LARGE SCALE GENOMIC DNA]</scope>
</reference>
<organism evidence="2 3">
    <name type="scientific">Eumeta variegata</name>
    <name type="common">Bagworm moth</name>
    <name type="synonym">Eumeta japonica</name>
    <dbReference type="NCBI Taxonomy" id="151549"/>
    <lineage>
        <taxon>Eukaryota</taxon>
        <taxon>Metazoa</taxon>
        <taxon>Ecdysozoa</taxon>
        <taxon>Arthropoda</taxon>
        <taxon>Hexapoda</taxon>
        <taxon>Insecta</taxon>
        <taxon>Pterygota</taxon>
        <taxon>Neoptera</taxon>
        <taxon>Endopterygota</taxon>
        <taxon>Lepidoptera</taxon>
        <taxon>Glossata</taxon>
        <taxon>Ditrysia</taxon>
        <taxon>Tineoidea</taxon>
        <taxon>Psychidae</taxon>
        <taxon>Oiketicinae</taxon>
        <taxon>Eumeta</taxon>
    </lineage>
</organism>
<evidence type="ECO:0000256" key="1">
    <source>
        <dbReference type="SAM" id="MobiDB-lite"/>
    </source>
</evidence>
<feature type="region of interest" description="Disordered" evidence="1">
    <location>
        <begin position="165"/>
        <end position="200"/>
    </location>
</feature>
<dbReference type="EMBL" id="BGZK01002934">
    <property type="protein sequence ID" value="GBP97425.1"/>
    <property type="molecule type" value="Genomic_DNA"/>
</dbReference>
<feature type="compositionally biased region" description="Pro residues" evidence="1">
    <location>
        <begin position="26"/>
        <end position="37"/>
    </location>
</feature>
<keyword evidence="3" id="KW-1185">Reference proteome</keyword>
<feature type="region of interest" description="Disordered" evidence="1">
    <location>
        <begin position="26"/>
        <end position="76"/>
    </location>
</feature>
<accession>A0A4C2AEL6</accession>
<feature type="compositionally biased region" description="Basic and acidic residues" evidence="1">
    <location>
        <begin position="49"/>
        <end position="76"/>
    </location>
</feature>
<dbReference type="Proteomes" id="UP000299102">
    <property type="component" value="Unassembled WGS sequence"/>
</dbReference>